<feature type="transmembrane region" description="Helical" evidence="14">
    <location>
        <begin position="2991"/>
        <end position="3016"/>
    </location>
</feature>
<feature type="domain" description="GAIN-B" evidence="18">
    <location>
        <begin position="1827"/>
        <end position="1992"/>
    </location>
</feature>
<feature type="compositionally biased region" description="Polar residues" evidence="13">
    <location>
        <begin position="3189"/>
        <end position="3202"/>
    </location>
</feature>
<dbReference type="PROSITE" id="PS50093">
    <property type="entry name" value="PKD"/>
    <property type="match status" value="3"/>
</dbReference>
<evidence type="ECO:0000259" key="17">
    <source>
        <dbReference type="PROSITE" id="PS50095"/>
    </source>
</evidence>
<dbReference type="Gene3D" id="2.60.40.10">
    <property type="entry name" value="Immunoglobulins"/>
    <property type="match status" value="2"/>
</dbReference>
<dbReference type="SMART" id="SM00089">
    <property type="entry name" value="PKD"/>
    <property type="match status" value="4"/>
</dbReference>
<feature type="transmembrane region" description="Helical" evidence="14">
    <location>
        <begin position="2220"/>
        <end position="2240"/>
    </location>
</feature>
<feature type="transmembrane region" description="Helical" evidence="14">
    <location>
        <begin position="2840"/>
        <end position="2858"/>
    </location>
</feature>
<dbReference type="Gene3D" id="2.60.60.20">
    <property type="entry name" value="PLAT/LH2 domain"/>
    <property type="match status" value="1"/>
</dbReference>
<evidence type="ECO:0000259" key="19">
    <source>
        <dbReference type="PROSITE" id="PS51111"/>
    </source>
</evidence>
<dbReference type="InterPro" id="IPR013783">
    <property type="entry name" value="Ig-like_fold"/>
</dbReference>
<dbReference type="PROSITE" id="PS50221">
    <property type="entry name" value="GAIN_B"/>
    <property type="match status" value="1"/>
</dbReference>
<evidence type="ECO:0000256" key="7">
    <source>
        <dbReference type="ARBA" id="ARBA00022989"/>
    </source>
</evidence>
<feature type="region of interest" description="Disordered" evidence="13">
    <location>
        <begin position="3256"/>
        <end position="3279"/>
    </location>
</feature>
<sequence length="3279" mass="369691">MGRTFDKGVILRLLETLVFQVWLQLLDPRDVVSQQNQVLQHCNLSTKAAVLLPFNEHYRDQEALQGKLKVIMSNIDFAPGIDDEPSGAITLKGEHNSYVEIAADDQIDIRHSITILSHIYPFESVTGPIVHYNADGNGVQMWMVGTPNEKAKLMARFNRRNVSSFSTWLQALALNIGQWNFIGASYDHVTGHASLYHDGVKVHSMTISKNMDLATHHSIRIGAVTNPKRGKFKGRFACLQLYSKALQLHEVVAARDACMPVVPLQFISLNLTSPLHVAEVNETMLTVRASSNDNATKPTFRFYWGDGAVTQESFSNTTYHMYHFIGIYTLHVQAWSLCNTSTLSENANISVPTPVRMLKNISLQGEATVFGKTTQFRLLVGQGSHFECFWLLGDHVNATTASNDSRTIVLKHTYSSSANYTVHVTCRNRRSVITVNKTVAVQNVIEGLRIYTIPPILYGTAFHIRWEIKHGTDVMYKGHFSDVPLKVLRKPEEELYGEAWITQQEYNTTGEFFVHIAASNAVTKWITVSVKCNIYQAVSPFRPVVSHKDRNIEINETITIRLTDVNSGSEINASYLVNFGDNSEVVVTRETSVSHTYGLHGLYTVNITAINEVSSFNTSIHVKVHKPVLKLVGASIPSLVAKLNQSVSITIFLLQGSDFVCHWEFGDGQELRKNFEDELIYFRDLDVSTRAFTNISVSTRHVYKQVAVYLVTAICQNRLSKVTAMAHVTVQKEIELFHVSPIRPVIFGKAFSVNWTIATGTNVTFKAFLNQQDLHVENHYLYYLSQITPGIYKQAGKYNITVTATNLVTPLQRHTQMVSIEIQVSEVHIIMSYLEAGILHVGHGIDMHIFPEGVPVVFEATTDNGSSLEYTWSISEATEQFKHKRIEYTFNTPGIYTATIRVENQLSRAVSSVVIAVQKRASFLYYGIECSSPKVKKETVTIRTTVEFLGTNSTLIIEVDNNTSYWYGDPKNNLNTTKNDRTMQYQGGLKSTTILRHVFDTQGVYNITALLGNGVSRSSVNCEVEILSRPCKKPEVKLKGVGKFTKNARHFIADDVIDIEADVEVFCPESKESTYKWNVFQFHQETGFFKQFGDILSNGEGSMQELRLKRRALPLGLFRLSLNVSMVGEDLQDFSAVAEGYIRIVQSDLVATISGGSEIRRRFGSLLSVHGLESYDPDVGPGNYSGMSFAWLCRNTSESFPELVADIIKGTVDIRADNVSGFATSSGQGCYRDGQYLLSNTTDLELKTNGMIPDETYEIVLVVRKDNRTASTTQLIELGSDDIPILTTRCVVNCKQKVNPSDKLSVSSECTGSACTNKLIYSWSLFFLEDQGGEMPTWQLDNVTMKTQDVGSVPNMVIKKNSLHGNRHYKLVVTGTLPTGSYGRASHTFKVNAPPRDGTCDVEPHVGHVLTTQYKLRCTGWNDPDGPLKYEITHVRAMEESLLYYGGDSDATVSFPLGDGENYTMNISVRVSDRLGAASLVRLQLQSLPSLLKGSELMSQLSSLTSGDSSLLKSLLKSGKSQDLARMAGSISSVLNHQVKFTDGQESLVFAEQRKKVRESLILTLTDQRIVSQKAVQLMSGSLYQATQVTNEVSLEAQEACTFALTNVVAVLDSESQEISSDSLDIAAAGICGTIGNLLGAASDNAAFSQPNTTNLTSSQSFEQLTSTEIARLKTKSLVKKFFKLLNSVAALVLRRKVLFEDATEISTPLLVINLKSVSPSSTGGNVNTGFANFKVPIDMFRKAMPGLTSVNQKVFSMSTNYHTYDESSKDVSGPVVSLSYEDKDNEESITLSNLKDYIEYFLPAPDVLPESTMYSVNVTEDTWAYHKLVISSKDEAISIEVTPFNCSHKLHLYVRENKHPTKETFDWKKVIWRQPSSGDRSHLLNYSTCFEEYSSYTLFVSNTKLRESTYFIGIWYADGREDIRNSNETVVMKYSIRVYKSKCLYWNEAKETWMGDGCVVGPLTSPKRMHCMTNHLTSFGSGMFVAPNPIDFSKALSGFADAFQTGNVVVMFTIITLLILYVLLAVWAWRTDRRDVIQIGATILPANRPNSNYLYEIYFVTGSRNGAGTTAHVGCEIFGEGDNSGPCYLLDSRRPLFRRGDLNVFIISVPSSLGVIRGLRVWHDNSGKNPAWFLNRAILRDCQTDEKWIFLAGPAGRWLDVVEEDGKVDICLPPANELDMISFKKLFNTKIRKGICDNHLWFSVAYRPPRSSFTRLQRLSCCLSLLFSFMIATAMFYGSGPQPGDTSGSVQLGPIKLNMRTVMIGIESALVVVPINILIVAFFRNSRAKEIRPRRRNNCHEDTASQTSQQNTEIDSIDSDTQDLAQRQGQETDLNDIHCNIGNDDDFQNNSKEISTSSNSVREKSFDKNESSSEDEFLEETQKTGCLARLRAKCQSSGGPCFPYWCVYVGWVLCFLTTLLSAVFTLFYSMMWGKEQSNMWLTTMFISFVQDTLISQPFKVLIISLIFAIYIKSPEDEDHFDESSAAIEEANEGRVDQDLTNEELAQYDPPDKKLLKTLRIREINRRQTMKLFTDLCVYVILLIMVMILSFQYRNPDSYKMINTLRRVFVDPIHNSSRVRFDQVNTVNSIWNWTRQTLLPGLHPESLYDGLQIEPYMADRMSLRLGTVRLRQVRVQKGTCEVNSWFKDIFHECNGFYSMMNDDTKFYGARWKNATEKPKNKNKRNMFSFLSRKSDQVYTSWEHINNFQAHHVLPVIGKFSTYSGGGYVMNLNKSVDMHQKQALSWLDSRSRAVHAEFVAYNPTINMVAAVTITFELPPLGGVFKSFEAFTVGMYGSLRKHPAARITGEVIAAIVLVFMMYRVTLTIFHDKCQYFKDASKVLDLVFVLTGVVIVFLKVLKEGFKKLATDQLKEDPKQFLDFYQCGFYDELTDYAFAFLNFIAIVRFSVFLRFLGCLEHILTTIAGCFYELLACLFVILCLMMAFTSMFSVAFNGDSDDFKDFSSSLQTSISYMARMVRTKEVVTSYTVARSVAIFSCCVTLIFFYLTVIRSIFIVGYKKTLMEDRGKNKDKSFESGMFEIFVDKFLEITGMEKEKDAIVEVEDDPHEVRLRSQKNYIDKSQFLRLRHLINEVYTDDFAEDLKLFEAMRLNEEPECSINKAEDAEVQAETNKLMNEETPKLKIIENEENSLENTHNDGPHNDRESSRSHVRFNLLHQDVEEPTRNNEFQEHLTTGAQKKTSKTPNETDKLNLLENLVQDKMRTLHRKREDSSQPSESGSVEHEIQMLVRLQQRIEAAKRNQIPAELPSEEKNDEKPTSSYC</sequence>
<dbReference type="GO" id="GO:0005929">
    <property type="term" value="C:cilium"/>
    <property type="evidence" value="ECO:0007669"/>
    <property type="project" value="UniProtKB-SubCell"/>
</dbReference>
<reference evidence="20" key="1">
    <citation type="submission" date="2023-01" db="EMBL/GenBank/DDBJ databases">
        <title>Genome assembly of the deep-sea coral Lophelia pertusa.</title>
        <authorList>
            <person name="Herrera S."/>
            <person name="Cordes E."/>
        </authorList>
    </citation>
    <scope>NUCLEOTIDE SEQUENCE</scope>
    <source>
        <strain evidence="20">USNM1676648</strain>
        <tissue evidence="20">Polyp</tissue>
    </source>
</reference>
<feature type="compositionally biased region" description="Basic and acidic residues" evidence="13">
    <location>
        <begin position="3266"/>
        <end position="3279"/>
    </location>
</feature>
<feature type="transmembrane region" description="Helical" evidence="14">
    <location>
        <begin position="2260"/>
        <end position="2284"/>
    </location>
</feature>
<evidence type="ECO:0000256" key="1">
    <source>
        <dbReference type="ARBA" id="ARBA00004138"/>
    </source>
</evidence>
<dbReference type="InterPro" id="IPR013122">
    <property type="entry name" value="PKD1_2_channel"/>
</dbReference>
<keyword evidence="9 14" id="KW-0472">Membrane</keyword>
<feature type="transmembrane region" description="Helical" evidence="14">
    <location>
        <begin position="2809"/>
        <end position="2828"/>
    </location>
</feature>
<name>A0A9W9Y7A5_9CNID</name>
<dbReference type="Pfam" id="PF01477">
    <property type="entry name" value="PLAT"/>
    <property type="match status" value="1"/>
</dbReference>
<dbReference type="InterPro" id="IPR057244">
    <property type="entry name" value="GAIN_B"/>
</dbReference>
<dbReference type="SMART" id="SM00308">
    <property type="entry name" value="LH2"/>
    <property type="match status" value="1"/>
</dbReference>
<feature type="region of interest" description="Disordered" evidence="13">
    <location>
        <begin position="3222"/>
        <end position="3242"/>
    </location>
</feature>
<dbReference type="InterPro" id="IPR035986">
    <property type="entry name" value="PKD_dom_sf"/>
</dbReference>
<dbReference type="InterPro" id="IPR036392">
    <property type="entry name" value="PLAT/LH2_dom_sf"/>
</dbReference>
<evidence type="ECO:0000259" key="18">
    <source>
        <dbReference type="PROSITE" id="PS50221"/>
    </source>
</evidence>
<evidence type="ECO:0000256" key="15">
    <source>
        <dbReference type="SAM" id="SignalP"/>
    </source>
</evidence>
<comment type="caution">
    <text evidence="20">The sequence shown here is derived from an EMBL/GenBank/DDBJ whole genome shotgun (WGS) entry which is preliminary data.</text>
</comment>
<dbReference type="Pfam" id="PF13385">
    <property type="entry name" value="Laminin_G_3"/>
    <property type="match status" value="1"/>
</dbReference>
<evidence type="ECO:0000256" key="6">
    <source>
        <dbReference type="ARBA" id="ARBA00022737"/>
    </source>
</evidence>
<evidence type="ECO:0000256" key="9">
    <source>
        <dbReference type="ARBA" id="ARBA00023136"/>
    </source>
</evidence>
<feature type="transmembrane region" description="Helical" evidence="14">
    <location>
        <begin position="2406"/>
        <end position="2434"/>
    </location>
</feature>
<organism evidence="20 21">
    <name type="scientific">Desmophyllum pertusum</name>
    <dbReference type="NCBI Taxonomy" id="174260"/>
    <lineage>
        <taxon>Eukaryota</taxon>
        <taxon>Metazoa</taxon>
        <taxon>Cnidaria</taxon>
        <taxon>Anthozoa</taxon>
        <taxon>Hexacorallia</taxon>
        <taxon>Scleractinia</taxon>
        <taxon>Caryophylliina</taxon>
        <taxon>Caryophylliidae</taxon>
        <taxon>Desmophyllum</taxon>
    </lineage>
</organism>
<feature type="chain" id="PRO_5040794116" evidence="15">
    <location>
        <begin position="34"/>
        <end position="3279"/>
    </location>
</feature>
<feature type="domain" description="PKD" evidence="16">
    <location>
        <begin position="559"/>
        <end position="631"/>
    </location>
</feature>
<feature type="signal peptide" evidence="15">
    <location>
        <begin position="1"/>
        <end position="33"/>
    </location>
</feature>
<evidence type="ECO:0000256" key="3">
    <source>
        <dbReference type="ARBA" id="ARBA00007200"/>
    </source>
</evidence>
<dbReference type="InterPro" id="IPR046791">
    <property type="entry name" value="Polycystin_dom"/>
</dbReference>
<dbReference type="CDD" id="cd00146">
    <property type="entry name" value="PKD"/>
    <property type="match status" value="2"/>
</dbReference>
<evidence type="ECO:0000256" key="12">
    <source>
        <dbReference type="PROSITE-ProRule" id="PRU00152"/>
    </source>
</evidence>
<evidence type="ECO:0000256" key="10">
    <source>
        <dbReference type="ARBA" id="ARBA00023157"/>
    </source>
</evidence>
<feature type="domain" description="PKD" evidence="16">
    <location>
        <begin position="862"/>
        <end position="924"/>
    </location>
</feature>
<dbReference type="PROSITE" id="PS50095">
    <property type="entry name" value="PLAT"/>
    <property type="match status" value="1"/>
</dbReference>
<keyword evidence="5 14" id="KW-0812">Transmembrane</keyword>
<feature type="domain" description="REJ" evidence="19">
    <location>
        <begin position="1031"/>
        <end position="1772"/>
    </location>
</feature>
<protein>
    <submittedName>
        <fullName evidence="20">Uncharacterized protein</fullName>
    </submittedName>
</protein>
<feature type="domain" description="PLAT" evidence="17">
    <location>
        <begin position="2054"/>
        <end position="2174"/>
    </location>
</feature>
<evidence type="ECO:0000256" key="8">
    <source>
        <dbReference type="ARBA" id="ARBA00023069"/>
    </source>
</evidence>
<feature type="transmembrane region" description="Helical" evidence="14">
    <location>
        <begin position="2925"/>
        <end position="2951"/>
    </location>
</feature>
<dbReference type="Pfam" id="PF08016">
    <property type="entry name" value="PKD_channel"/>
    <property type="match status" value="1"/>
</dbReference>
<proteinExistence type="inferred from homology"/>
<feature type="compositionally biased region" description="Polar residues" evidence="13">
    <location>
        <begin position="2305"/>
        <end position="2315"/>
    </location>
</feature>
<keyword evidence="15" id="KW-0732">Signal</keyword>
<accession>A0A9W9Y7A5</accession>
<evidence type="ECO:0000256" key="13">
    <source>
        <dbReference type="SAM" id="MobiDB-lite"/>
    </source>
</evidence>
<dbReference type="InterPro" id="IPR022409">
    <property type="entry name" value="PKD/Chitinase_dom"/>
</dbReference>
<keyword evidence="6" id="KW-0677">Repeat</keyword>
<feature type="region of interest" description="Disordered" evidence="13">
    <location>
        <begin position="2343"/>
        <end position="2377"/>
    </location>
</feature>
<evidence type="ECO:0000256" key="11">
    <source>
        <dbReference type="ARBA" id="ARBA00023273"/>
    </source>
</evidence>
<keyword evidence="11" id="KW-0966">Cell projection</keyword>
<dbReference type="PANTHER" id="PTHR46730:SF1">
    <property type="entry name" value="PLAT DOMAIN-CONTAINING PROTEIN"/>
    <property type="match status" value="1"/>
</dbReference>
<dbReference type="SUPFAM" id="SSF49899">
    <property type="entry name" value="Concanavalin A-like lectins/glucanases"/>
    <property type="match status" value="1"/>
</dbReference>
<keyword evidence="8" id="KW-0969">Cilium</keyword>
<dbReference type="PRINTS" id="PR00500">
    <property type="entry name" value="POLYCYSTIN1"/>
</dbReference>
<feature type="transmembrane region" description="Helical" evidence="14">
    <location>
        <begin position="2454"/>
        <end position="2472"/>
    </location>
</feature>
<dbReference type="PANTHER" id="PTHR46730">
    <property type="entry name" value="POLYCYSTIN-1"/>
    <property type="match status" value="1"/>
</dbReference>
<dbReference type="GO" id="GO:0005886">
    <property type="term" value="C:plasma membrane"/>
    <property type="evidence" value="ECO:0007669"/>
    <property type="project" value="UniProtKB-SubCell"/>
</dbReference>
<evidence type="ECO:0000256" key="14">
    <source>
        <dbReference type="SAM" id="Phobius"/>
    </source>
</evidence>
<dbReference type="Pfam" id="PF02010">
    <property type="entry name" value="REJ"/>
    <property type="match status" value="1"/>
</dbReference>
<dbReference type="SUPFAM" id="SSF49723">
    <property type="entry name" value="Lipase/lipooxygenase domain (PLAT/LH2 domain)"/>
    <property type="match status" value="1"/>
</dbReference>
<dbReference type="InterPro" id="IPR014010">
    <property type="entry name" value="REJ_dom"/>
</dbReference>
<dbReference type="InterPro" id="IPR000203">
    <property type="entry name" value="GPS"/>
</dbReference>
<evidence type="ECO:0000313" key="21">
    <source>
        <dbReference type="Proteomes" id="UP001163046"/>
    </source>
</evidence>
<comment type="subcellular location">
    <subcellularLocation>
        <location evidence="2">Cell membrane</location>
        <topology evidence="2">Multi-pass membrane protein</topology>
    </subcellularLocation>
    <subcellularLocation>
        <location evidence="1">Cell projection</location>
        <location evidence="1">Cilium</location>
    </subcellularLocation>
</comment>
<gene>
    <name evidence="20" type="ORF">OS493_036670</name>
</gene>
<keyword evidence="4" id="KW-1003">Cell membrane</keyword>
<dbReference type="SMART" id="SM00303">
    <property type="entry name" value="GPS"/>
    <property type="match status" value="1"/>
</dbReference>
<feature type="compositionally biased region" description="Polar residues" evidence="13">
    <location>
        <begin position="2349"/>
        <end position="2361"/>
    </location>
</feature>
<evidence type="ECO:0000259" key="16">
    <source>
        <dbReference type="PROSITE" id="PS50093"/>
    </source>
</evidence>
<feature type="compositionally biased region" description="Basic and acidic residues" evidence="13">
    <location>
        <begin position="3176"/>
        <end position="3188"/>
    </location>
</feature>
<evidence type="ECO:0000256" key="5">
    <source>
        <dbReference type="ARBA" id="ARBA00022692"/>
    </source>
</evidence>
<keyword evidence="7 14" id="KW-1133">Transmembrane helix</keyword>
<dbReference type="OrthoDB" id="10264154at2759"/>
<dbReference type="InterPro" id="IPR000601">
    <property type="entry name" value="PKD_dom"/>
</dbReference>
<feature type="region of interest" description="Disordered" evidence="13">
    <location>
        <begin position="2293"/>
        <end position="2328"/>
    </location>
</feature>
<evidence type="ECO:0000256" key="4">
    <source>
        <dbReference type="ARBA" id="ARBA00022475"/>
    </source>
</evidence>
<dbReference type="GO" id="GO:0005261">
    <property type="term" value="F:monoatomic cation channel activity"/>
    <property type="evidence" value="ECO:0007669"/>
    <property type="project" value="TreeGrafter"/>
</dbReference>
<keyword evidence="10" id="KW-1015">Disulfide bond</keyword>
<feature type="transmembrane region" description="Helical" evidence="14">
    <location>
        <begin position="2532"/>
        <end position="2553"/>
    </location>
</feature>
<dbReference type="InterPro" id="IPR002859">
    <property type="entry name" value="PKD/REJ-like"/>
</dbReference>
<dbReference type="EMBL" id="MU827840">
    <property type="protein sequence ID" value="KAJ7319157.1"/>
    <property type="molecule type" value="Genomic_DNA"/>
</dbReference>
<feature type="compositionally biased region" description="Basic and acidic residues" evidence="13">
    <location>
        <begin position="2362"/>
        <end position="2372"/>
    </location>
</feature>
<dbReference type="InterPro" id="IPR013320">
    <property type="entry name" value="ConA-like_dom_sf"/>
</dbReference>
<feature type="transmembrane region" description="Helical" evidence="14">
    <location>
        <begin position="2892"/>
        <end position="2913"/>
    </location>
</feature>
<evidence type="ECO:0000313" key="20">
    <source>
        <dbReference type="EMBL" id="KAJ7319157.1"/>
    </source>
</evidence>
<dbReference type="SUPFAM" id="SSF49299">
    <property type="entry name" value="PKD domain"/>
    <property type="match status" value="5"/>
</dbReference>
<dbReference type="Gene3D" id="2.60.120.200">
    <property type="match status" value="1"/>
</dbReference>
<comment type="caution">
    <text evidence="12">Lacks conserved residue(s) required for the propagation of feature annotation.</text>
</comment>
<feature type="transmembrane region" description="Helical" evidence="14">
    <location>
        <begin position="2009"/>
        <end position="2030"/>
    </location>
</feature>
<dbReference type="GO" id="GO:0006816">
    <property type="term" value="P:calcium ion transport"/>
    <property type="evidence" value="ECO:0007669"/>
    <property type="project" value="TreeGrafter"/>
</dbReference>
<evidence type="ECO:0000256" key="2">
    <source>
        <dbReference type="ARBA" id="ARBA00004651"/>
    </source>
</evidence>
<dbReference type="PROSITE" id="PS51111">
    <property type="entry name" value="REJ"/>
    <property type="match status" value="1"/>
</dbReference>
<dbReference type="InterPro" id="IPR000434">
    <property type="entry name" value="PC1"/>
</dbReference>
<dbReference type="Proteomes" id="UP001163046">
    <property type="component" value="Unassembled WGS sequence"/>
</dbReference>
<keyword evidence="21" id="KW-1185">Reference proteome</keyword>
<feature type="region of interest" description="Disordered" evidence="13">
    <location>
        <begin position="3176"/>
        <end position="3206"/>
    </location>
</feature>
<dbReference type="Pfam" id="PF00801">
    <property type="entry name" value="PKD"/>
    <property type="match status" value="3"/>
</dbReference>
<comment type="similarity">
    <text evidence="3">Belongs to the polycystin family.</text>
</comment>
<feature type="domain" description="PKD" evidence="16">
    <location>
        <begin position="390"/>
        <end position="442"/>
    </location>
</feature>
<dbReference type="Pfam" id="PF20519">
    <property type="entry name" value="Polycystin_dom"/>
    <property type="match status" value="1"/>
</dbReference>
<dbReference type="InterPro" id="IPR001024">
    <property type="entry name" value="PLAT/LH2_dom"/>
</dbReference>